<dbReference type="GO" id="GO:0004719">
    <property type="term" value="F:protein-L-isoaspartate (D-aspartate) O-methyltransferase activity"/>
    <property type="evidence" value="ECO:0007669"/>
    <property type="project" value="UniProtKB-EC"/>
</dbReference>
<keyword evidence="4" id="KW-0963">Cytoplasm</keyword>
<dbReference type="SUPFAM" id="SSF53335">
    <property type="entry name" value="S-adenosyl-L-methionine-dependent methyltransferases"/>
    <property type="match status" value="1"/>
</dbReference>
<dbReference type="EMBL" id="HBGE01087606">
    <property type="protein sequence ID" value="CAD9175373.1"/>
    <property type="molecule type" value="Transcribed_RNA"/>
</dbReference>
<proteinExistence type="inferred from homology"/>
<evidence type="ECO:0000256" key="6">
    <source>
        <dbReference type="ARBA" id="ARBA00022679"/>
    </source>
</evidence>
<dbReference type="EC" id="2.1.1.77" evidence="3"/>
<dbReference type="PANTHER" id="PTHR11579">
    <property type="entry name" value="PROTEIN-L-ISOASPARTATE O-METHYLTRANSFERASE"/>
    <property type="match status" value="1"/>
</dbReference>
<dbReference type="AlphaFoldDB" id="A0A7S1RU07"/>
<evidence type="ECO:0000256" key="3">
    <source>
        <dbReference type="ARBA" id="ARBA00011890"/>
    </source>
</evidence>
<dbReference type="InterPro" id="IPR029063">
    <property type="entry name" value="SAM-dependent_MTases_sf"/>
</dbReference>
<keyword evidence="5" id="KW-0489">Methyltransferase</keyword>
<evidence type="ECO:0000256" key="1">
    <source>
        <dbReference type="ARBA" id="ARBA00004496"/>
    </source>
</evidence>
<dbReference type="Pfam" id="PF01135">
    <property type="entry name" value="PCMT"/>
    <property type="match status" value="1"/>
</dbReference>
<name>A0A7S1RU07_ALECA</name>
<organism evidence="8">
    <name type="scientific">Alexandrium catenella</name>
    <name type="common">Red tide dinoflagellate</name>
    <name type="synonym">Gonyaulax catenella</name>
    <dbReference type="NCBI Taxonomy" id="2925"/>
    <lineage>
        <taxon>Eukaryota</taxon>
        <taxon>Sar</taxon>
        <taxon>Alveolata</taxon>
        <taxon>Dinophyceae</taxon>
        <taxon>Gonyaulacales</taxon>
        <taxon>Pyrocystaceae</taxon>
        <taxon>Alexandrium</taxon>
    </lineage>
</organism>
<dbReference type="Gene3D" id="3.40.50.150">
    <property type="entry name" value="Vaccinia Virus protein VP39"/>
    <property type="match status" value="2"/>
</dbReference>
<comment type="similarity">
    <text evidence="2">Belongs to the methyltransferase superfamily. L-isoaspartyl/D-aspartyl protein methyltransferase family.</text>
</comment>
<sequence length="215" mass="23003">MVWRCSGTSNASLVDNLARSGICRSPRVEAALRSLDRGNYVLDRSAAYQDSPQHIGHGVTISAPHMHATCLELLEPFLRPGMRALDCGSGSGYLTAAMMAMVTEGGARGAAFGIEYMDALVPWSLSNVKRDKKGPFNAIHVGAAAPQIPRPLVEQLSQPGRMVIPVGQQHMPQELVVVDKAADGSVSMSSQMGVQYVPFHMKGTDAFSPSPKSKQ</sequence>
<dbReference type="InterPro" id="IPR000682">
    <property type="entry name" value="PCMT"/>
</dbReference>
<dbReference type="PANTHER" id="PTHR11579:SF0">
    <property type="entry name" value="PROTEIN-L-ISOASPARTATE(D-ASPARTATE) O-METHYLTRANSFERASE"/>
    <property type="match status" value="1"/>
</dbReference>
<dbReference type="GO" id="GO:0032259">
    <property type="term" value="P:methylation"/>
    <property type="evidence" value="ECO:0007669"/>
    <property type="project" value="UniProtKB-KW"/>
</dbReference>
<evidence type="ECO:0000256" key="7">
    <source>
        <dbReference type="ARBA" id="ARBA00022691"/>
    </source>
</evidence>
<evidence type="ECO:0000256" key="4">
    <source>
        <dbReference type="ARBA" id="ARBA00022490"/>
    </source>
</evidence>
<accession>A0A7S1RU07</accession>
<dbReference type="GO" id="GO:0005737">
    <property type="term" value="C:cytoplasm"/>
    <property type="evidence" value="ECO:0007669"/>
    <property type="project" value="UniProtKB-SubCell"/>
</dbReference>
<keyword evidence="7" id="KW-0949">S-adenosyl-L-methionine</keyword>
<comment type="subcellular location">
    <subcellularLocation>
        <location evidence="1">Cytoplasm</location>
    </subcellularLocation>
</comment>
<keyword evidence="6" id="KW-0808">Transferase</keyword>
<evidence type="ECO:0000313" key="8">
    <source>
        <dbReference type="EMBL" id="CAD9175373.1"/>
    </source>
</evidence>
<gene>
    <name evidence="8" type="ORF">ACAT0790_LOCUS52142</name>
</gene>
<evidence type="ECO:0000256" key="5">
    <source>
        <dbReference type="ARBA" id="ARBA00022603"/>
    </source>
</evidence>
<reference evidence="8" key="1">
    <citation type="submission" date="2021-01" db="EMBL/GenBank/DDBJ databases">
        <authorList>
            <person name="Corre E."/>
            <person name="Pelletier E."/>
            <person name="Niang G."/>
            <person name="Scheremetjew M."/>
            <person name="Finn R."/>
            <person name="Kale V."/>
            <person name="Holt S."/>
            <person name="Cochrane G."/>
            <person name="Meng A."/>
            <person name="Brown T."/>
            <person name="Cohen L."/>
        </authorList>
    </citation>
    <scope>NUCLEOTIDE SEQUENCE</scope>
    <source>
        <strain evidence="8">OF101</strain>
    </source>
</reference>
<protein>
    <recommendedName>
        <fullName evidence="3">protein-L-isoaspartate(D-aspartate) O-methyltransferase</fullName>
        <ecNumber evidence="3">2.1.1.77</ecNumber>
    </recommendedName>
</protein>
<evidence type="ECO:0000256" key="2">
    <source>
        <dbReference type="ARBA" id="ARBA00005369"/>
    </source>
</evidence>